<evidence type="ECO:0000256" key="5">
    <source>
        <dbReference type="ARBA" id="ARBA00022737"/>
    </source>
</evidence>
<evidence type="ECO:0000313" key="11">
    <source>
        <dbReference type="Proteomes" id="UP000007963"/>
    </source>
</evidence>
<comment type="subcellular location">
    <subcellularLocation>
        <location evidence="1">Nucleus</location>
        <location evidence="1">Nucleolus</location>
    </subcellularLocation>
</comment>
<evidence type="ECO:0000256" key="2">
    <source>
        <dbReference type="ARBA" id="ARBA00022517"/>
    </source>
</evidence>
<keyword evidence="4 8" id="KW-0853">WD repeat</keyword>
<evidence type="ECO:0000256" key="9">
    <source>
        <dbReference type="SAM" id="MobiDB-lite"/>
    </source>
</evidence>
<reference evidence="11" key="1">
    <citation type="submission" date="2005-09" db="EMBL/GenBank/DDBJ databases">
        <title>Annotation of the Aspergillus terreus NIH2624 genome.</title>
        <authorList>
            <person name="Birren B.W."/>
            <person name="Lander E.S."/>
            <person name="Galagan J.E."/>
            <person name="Nusbaum C."/>
            <person name="Devon K."/>
            <person name="Henn M."/>
            <person name="Ma L.-J."/>
            <person name="Jaffe D.B."/>
            <person name="Butler J."/>
            <person name="Alvarez P."/>
            <person name="Gnerre S."/>
            <person name="Grabherr M."/>
            <person name="Kleber M."/>
            <person name="Mauceli E.W."/>
            <person name="Brockman W."/>
            <person name="Rounsley S."/>
            <person name="Young S.K."/>
            <person name="LaButti K."/>
            <person name="Pushparaj V."/>
            <person name="DeCaprio D."/>
            <person name="Crawford M."/>
            <person name="Koehrsen M."/>
            <person name="Engels R."/>
            <person name="Montgomery P."/>
            <person name="Pearson M."/>
            <person name="Howarth C."/>
            <person name="Larson L."/>
            <person name="Luoma S."/>
            <person name="White J."/>
            <person name="Alvarado L."/>
            <person name="Kodira C.D."/>
            <person name="Zeng Q."/>
            <person name="Oleary S."/>
            <person name="Yandava C."/>
            <person name="Denning D.W."/>
            <person name="Nierman W.C."/>
            <person name="Milne T."/>
            <person name="Madden K."/>
        </authorList>
    </citation>
    <scope>NUCLEOTIDE SEQUENCE [LARGE SCALE GENOMIC DNA]</scope>
    <source>
        <strain evidence="11">NIH 2624 / FGSC A1156</strain>
    </source>
</reference>
<evidence type="ECO:0000256" key="6">
    <source>
        <dbReference type="ARBA" id="ARBA00023163"/>
    </source>
</evidence>
<gene>
    <name evidence="10" type="ORF">ATEG_01887</name>
</gene>
<keyword evidence="6" id="KW-0804">Transcription</keyword>
<dbReference type="PANTHER" id="PTHR44215">
    <property type="entry name" value="WD REPEAT-CONTAINING PROTEIN 75"/>
    <property type="match status" value="1"/>
</dbReference>
<protein>
    <submittedName>
        <fullName evidence="10">Uncharacterized protein</fullName>
    </submittedName>
</protein>
<evidence type="ECO:0000256" key="1">
    <source>
        <dbReference type="ARBA" id="ARBA00004604"/>
    </source>
</evidence>
<dbReference type="Proteomes" id="UP000007963">
    <property type="component" value="Unassembled WGS sequence"/>
</dbReference>
<dbReference type="GO" id="GO:0045943">
    <property type="term" value="P:positive regulation of transcription by RNA polymerase I"/>
    <property type="evidence" value="ECO:0007669"/>
    <property type="project" value="InterPro"/>
</dbReference>
<evidence type="ECO:0000256" key="4">
    <source>
        <dbReference type="ARBA" id="ARBA00022574"/>
    </source>
</evidence>
<dbReference type="GO" id="GO:0006364">
    <property type="term" value="P:rRNA processing"/>
    <property type="evidence" value="ECO:0007669"/>
    <property type="project" value="UniProtKB-KW"/>
</dbReference>
<dbReference type="InterPro" id="IPR015943">
    <property type="entry name" value="WD40/YVTN_repeat-like_dom_sf"/>
</dbReference>
<feature type="region of interest" description="Disordered" evidence="9">
    <location>
        <begin position="1"/>
        <end position="68"/>
    </location>
</feature>
<dbReference type="InterPro" id="IPR001680">
    <property type="entry name" value="WD40_rpt"/>
</dbReference>
<dbReference type="Gene3D" id="2.130.10.10">
    <property type="entry name" value="YVTN repeat-like/Quinoprotein amine dehydrogenase"/>
    <property type="match status" value="3"/>
</dbReference>
<dbReference type="HOGENOM" id="CLU_005417_0_1_1"/>
<feature type="compositionally biased region" description="Basic and acidic residues" evidence="9">
    <location>
        <begin position="47"/>
        <end position="59"/>
    </location>
</feature>
<evidence type="ECO:0000256" key="8">
    <source>
        <dbReference type="PROSITE-ProRule" id="PRU00221"/>
    </source>
</evidence>
<keyword evidence="7" id="KW-0539">Nucleus</keyword>
<keyword evidence="3" id="KW-0698">rRNA processing</keyword>
<dbReference type="eggNOG" id="KOG1963">
    <property type="taxonomic scope" value="Eukaryota"/>
</dbReference>
<dbReference type="SMART" id="SM00320">
    <property type="entry name" value="WD40"/>
    <property type="match status" value="2"/>
</dbReference>
<dbReference type="SUPFAM" id="SSF101908">
    <property type="entry name" value="Putative isomerase YbhE"/>
    <property type="match status" value="1"/>
</dbReference>
<dbReference type="Pfam" id="PF23869">
    <property type="entry name" value="Beta-prop_WDR75_1st"/>
    <property type="match status" value="1"/>
</dbReference>
<sequence length="902" mass="98306">MPGSDPSNQHSKRSRKSDAIEEKKMPAKRRRTSGDGENLETQAVKKTGSDQHRLAKADGEENAVSPEPWSLSTSIAGRFRNIDPLLSPGDEYIFVGVDSGVNVYSAATSRLFRSLKWGKNRKVVGYNLHPTIQEHLYIFTSDGTVREWNWTTATQVAHWEIGNNTVTAQFCSHEPETGGTPAVLSLRRRPDGMKEVLITHLEGKRPDSTVILETKLPVEHVRCPGSSRVIVAYGGNYILLGTTSSTTGGVQYSWREMALPVNITCLDIRCTSEPSQAGGRGQHTARPRETIDIVLGEPNGSMLIYYDVLSVFAAENGTEGKKNLSPRRLHWHRDPVSAVRWSRDGNYVISGGLETVMVLWQLDTGRKQFLPHLSAQICNIVVSETGSAYLVKLADNSLVLLSARELQPFATITGLQLCPKTLNAKLHASKARPSAASPAVLHPQYPDHLLVPVPVRQQLSPEGLSSADFCVLQTYDIRTDSHVSRQALTRTNATTLNVGPEGSRIDTPDVTLLDVAHDGKWMATVDTWSPHQQDISVLDLSTDGSDQYAAEVFLKFWKWSNATKAWELVARIDGPHFTNLGPASVLDLASRPHTHEFATVGSDAVLRLWCPTTRQRSGLKQEHHTEPLESWKCRNTIDLSGYIGTEGSSVSTASLTYSEDGSALALCLETVASGNLGLAIIVDVQNCTIRCSRAGVYPGRLCGTKFLGSQLVIASQNSVSIWDTVGDLVRTSALGAEDTASVNRPQLLAVDSRTKTFAVASQYSHSRSSKSQFQVRVYDIDSLSQLFQHKLSQPPLALLSSPHSGDYVVVDAGANVLRLGCQQRVSHITQPQELASRLDSGLTSLFGGQSRADWHKNSLAPVSTSAVDTSASGQLASVFREAPFVAPPTSILFRDVVKVLSG</sequence>
<dbReference type="OMA" id="TRIDGPH"/>
<dbReference type="GO" id="GO:0003723">
    <property type="term" value="F:RNA binding"/>
    <property type="evidence" value="ECO:0007669"/>
    <property type="project" value="InterPro"/>
</dbReference>
<dbReference type="PROSITE" id="PS50082">
    <property type="entry name" value="WD_REPEATS_2"/>
    <property type="match status" value="1"/>
</dbReference>
<keyword evidence="2" id="KW-0690">Ribosome biogenesis</keyword>
<evidence type="ECO:0000256" key="7">
    <source>
        <dbReference type="ARBA" id="ARBA00023242"/>
    </source>
</evidence>
<dbReference type="SUPFAM" id="SSF50998">
    <property type="entry name" value="Quinoprotein alcohol dehydrogenase-like"/>
    <property type="match status" value="1"/>
</dbReference>
<dbReference type="GO" id="GO:0032040">
    <property type="term" value="C:small-subunit processome"/>
    <property type="evidence" value="ECO:0007669"/>
    <property type="project" value="InterPro"/>
</dbReference>
<dbReference type="EMBL" id="CH476595">
    <property type="protein sequence ID" value="EAU38644.1"/>
    <property type="molecule type" value="Genomic_DNA"/>
</dbReference>
<dbReference type="AlphaFoldDB" id="Q0CWP7"/>
<dbReference type="InterPro" id="IPR011047">
    <property type="entry name" value="Quinoprotein_ADH-like_sf"/>
</dbReference>
<evidence type="ECO:0000313" key="10">
    <source>
        <dbReference type="EMBL" id="EAU38644.1"/>
    </source>
</evidence>
<organism evidence="10 11">
    <name type="scientific">Aspergillus terreus (strain NIH 2624 / FGSC A1156)</name>
    <dbReference type="NCBI Taxonomy" id="341663"/>
    <lineage>
        <taxon>Eukaryota</taxon>
        <taxon>Fungi</taxon>
        <taxon>Dikarya</taxon>
        <taxon>Ascomycota</taxon>
        <taxon>Pezizomycotina</taxon>
        <taxon>Eurotiomycetes</taxon>
        <taxon>Eurotiomycetidae</taxon>
        <taxon>Eurotiales</taxon>
        <taxon>Aspergillaceae</taxon>
        <taxon>Aspergillus</taxon>
        <taxon>Aspergillus subgen. Circumdati</taxon>
    </lineage>
</organism>
<dbReference type="InterPro" id="IPR053826">
    <property type="entry name" value="WDR75"/>
</dbReference>
<dbReference type="PANTHER" id="PTHR44215:SF1">
    <property type="entry name" value="WD REPEAT-CONTAINING PROTEIN 75"/>
    <property type="match status" value="1"/>
</dbReference>
<feature type="repeat" description="WD" evidence="8">
    <location>
        <begin position="329"/>
        <end position="370"/>
    </location>
</feature>
<feature type="compositionally biased region" description="Basic and acidic residues" evidence="9">
    <location>
        <begin position="16"/>
        <end position="25"/>
    </location>
</feature>
<accession>Q0CWP7</accession>
<dbReference type="VEuPathDB" id="FungiDB:ATEG_01887"/>
<dbReference type="PROSITE" id="PS50294">
    <property type="entry name" value="WD_REPEATS_REGION"/>
    <property type="match status" value="1"/>
</dbReference>
<evidence type="ECO:0000256" key="3">
    <source>
        <dbReference type="ARBA" id="ARBA00022552"/>
    </source>
</evidence>
<dbReference type="STRING" id="341663.Q0CWP7"/>
<proteinExistence type="predicted"/>
<dbReference type="GO" id="GO:2000234">
    <property type="term" value="P:positive regulation of rRNA processing"/>
    <property type="evidence" value="ECO:0007669"/>
    <property type="project" value="TreeGrafter"/>
</dbReference>
<keyword evidence="5" id="KW-0677">Repeat</keyword>
<name>Q0CWP7_ASPTN</name>
<dbReference type="GeneID" id="4316001"/>
<dbReference type="OrthoDB" id="4096at2759"/>
<dbReference type="RefSeq" id="XP_001209252.1">
    <property type="nucleotide sequence ID" value="XM_001209252.1"/>
</dbReference>